<dbReference type="GO" id="GO:0019563">
    <property type="term" value="P:glycerol catabolic process"/>
    <property type="evidence" value="ECO:0007669"/>
    <property type="project" value="UniProtKB-UniPathway"/>
</dbReference>
<dbReference type="Pfam" id="PF00370">
    <property type="entry name" value="FGGY_N"/>
    <property type="match status" value="1"/>
</dbReference>
<dbReference type="InterPro" id="IPR000577">
    <property type="entry name" value="Carb_kinase_FGGY"/>
</dbReference>
<dbReference type="PIRSF" id="PIRSF000538">
    <property type="entry name" value="GlpK"/>
    <property type="match status" value="1"/>
</dbReference>
<dbReference type="AlphaFoldDB" id="A0A1E4TKY9"/>
<evidence type="ECO:0000256" key="9">
    <source>
        <dbReference type="ARBA" id="ARBA00043149"/>
    </source>
</evidence>
<dbReference type="Pfam" id="PF02782">
    <property type="entry name" value="FGGY_C"/>
    <property type="match status" value="1"/>
</dbReference>
<dbReference type="FunFam" id="3.30.420.40:FF:000108">
    <property type="entry name" value="Glycerol kinase, glycosomal"/>
    <property type="match status" value="1"/>
</dbReference>
<evidence type="ECO:0000313" key="13">
    <source>
        <dbReference type="EMBL" id="ODV92413.1"/>
    </source>
</evidence>
<feature type="domain" description="Carbohydrate kinase FGGY N-terminal" evidence="11">
    <location>
        <begin position="7"/>
        <end position="258"/>
    </location>
</feature>
<dbReference type="EC" id="2.7.1.30" evidence="3"/>
<evidence type="ECO:0000256" key="3">
    <source>
        <dbReference type="ARBA" id="ARBA00012099"/>
    </source>
</evidence>
<comment type="pathway">
    <text evidence="1">Polyol metabolism; glycerol degradation via glycerol kinase pathway; sn-glycerol 3-phosphate from glycerol: step 1/1.</text>
</comment>
<evidence type="ECO:0000256" key="4">
    <source>
        <dbReference type="ARBA" id="ARBA00022679"/>
    </source>
</evidence>
<dbReference type="Proteomes" id="UP000095023">
    <property type="component" value="Unassembled WGS sequence"/>
</dbReference>
<evidence type="ECO:0000256" key="5">
    <source>
        <dbReference type="ARBA" id="ARBA00022741"/>
    </source>
</evidence>
<dbReference type="InterPro" id="IPR043129">
    <property type="entry name" value="ATPase_NBD"/>
</dbReference>
<dbReference type="EMBL" id="KV453841">
    <property type="protein sequence ID" value="ODV92413.1"/>
    <property type="molecule type" value="Genomic_DNA"/>
</dbReference>
<dbReference type="NCBIfam" id="TIGR01311">
    <property type="entry name" value="glycerol_kin"/>
    <property type="match status" value="1"/>
</dbReference>
<dbReference type="InterPro" id="IPR018484">
    <property type="entry name" value="FGGY_N"/>
</dbReference>
<dbReference type="FunFam" id="3.30.420.40:FF:000086">
    <property type="entry name" value="Glycerol kinase"/>
    <property type="match status" value="1"/>
</dbReference>
<evidence type="ECO:0000256" key="7">
    <source>
        <dbReference type="ARBA" id="ARBA00022798"/>
    </source>
</evidence>
<evidence type="ECO:0000259" key="12">
    <source>
        <dbReference type="Pfam" id="PF02782"/>
    </source>
</evidence>
<name>A0A1E4TKY9_9ASCO</name>
<keyword evidence="7" id="KW-0319">Glycerol metabolism</keyword>
<keyword evidence="6 10" id="KW-0418">Kinase</keyword>
<dbReference type="OrthoDB" id="5422795at2759"/>
<feature type="domain" description="Carbohydrate kinase FGGY C-terminal" evidence="12">
    <location>
        <begin position="268"/>
        <end position="464"/>
    </location>
</feature>
<evidence type="ECO:0000256" key="10">
    <source>
        <dbReference type="RuleBase" id="RU003733"/>
    </source>
</evidence>
<gene>
    <name evidence="13" type="ORF">CANCADRAFT_86616</name>
</gene>
<dbReference type="PANTHER" id="PTHR10196">
    <property type="entry name" value="SUGAR KINASE"/>
    <property type="match status" value="1"/>
</dbReference>
<accession>A0A1E4TKY9</accession>
<evidence type="ECO:0000256" key="6">
    <source>
        <dbReference type="ARBA" id="ARBA00022777"/>
    </source>
</evidence>
<organism evidence="13 14">
    <name type="scientific">Tortispora caseinolytica NRRL Y-17796</name>
    <dbReference type="NCBI Taxonomy" id="767744"/>
    <lineage>
        <taxon>Eukaryota</taxon>
        <taxon>Fungi</taxon>
        <taxon>Dikarya</taxon>
        <taxon>Ascomycota</taxon>
        <taxon>Saccharomycotina</taxon>
        <taxon>Trigonopsidomycetes</taxon>
        <taxon>Trigonopsidales</taxon>
        <taxon>Trigonopsidaceae</taxon>
        <taxon>Tortispora</taxon>
    </lineage>
</organism>
<proteinExistence type="inferred from homology"/>
<dbReference type="GO" id="GO:0005739">
    <property type="term" value="C:mitochondrion"/>
    <property type="evidence" value="ECO:0007669"/>
    <property type="project" value="EnsemblFungi"/>
</dbReference>
<dbReference type="GO" id="GO:0006641">
    <property type="term" value="P:triglyceride metabolic process"/>
    <property type="evidence" value="ECO:0007669"/>
    <property type="project" value="TreeGrafter"/>
</dbReference>
<keyword evidence="4 10" id="KW-0808">Transferase</keyword>
<dbReference type="Gene3D" id="3.30.420.40">
    <property type="match status" value="2"/>
</dbReference>
<sequence>MVNALRYIGAIDQGTTSTRFIVFDTEGKIVSSYQKEVDVSYPQSGYVEHDPCGLFEDVKECIDEVLKDMEANGLDYELIEAIGLTNQRETTVVWDSTTGKPLHSAIVWSDVRTSELAAKYNALPEAEYVRKTTGLNISSYFFAVKLRWLLENVPDVRTAKEAGTLMAGTVDSWLLYNFSGGKDGGIHVTDASNASRYLLIDIRKLEYDPALIKFFGVEGIQLPKIVSSAEKYCMLGFGKLQNCPVSGCLGDQSAALVGQKAFKVGQCKATYGTGAFILYNTGNEPVMSSNGLLTTVGYHFKGMKPVYALEGSIAVAGSALQWAKDRMGLIQDAKDVGPLAASVPDTGGVVFVTGFSGLFAPYWIDSVRGTVFGITSFTTKAHIVRALVEAICFQTDAIMISMSADAASTGEPGAGEVKELRVDGGMSASDEICQIQADILGFPLLRPLMKESSAFGAALAAGIGAGVWNSIDELDHVSAYNVTRFESTSTKAERSSKLQLWDKAVRLATGWTT</sequence>
<dbReference type="NCBIfam" id="NF000756">
    <property type="entry name" value="PRK00047.1"/>
    <property type="match status" value="1"/>
</dbReference>
<keyword evidence="5" id="KW-0547">Nucleotide-binding</keyword>
<evidence type="ECO:0000256" key="1">
    <source>
        <dbReference type="ARBA" id="ARBA00005190"/>
    </source>
</evidence>
<dbReference type="GO" id="GO:0046167">
    <property type="term" value="P:glycerol-3-phosphate biosynthetic process"/>
    <property type="evidence" value="ECO:0007669"/>
    <property type="project" value="TreeGrafter"/>
</dbReference>
<reference evidence="14" key="1">
    <citation type="submission" date="2016-02" db="EMBL/GenBank/DDBJ databases">
        <title>Comparative genomics of biotechnologically important yeasts.</title>
        <authorList>
            <consortium name="DOE Joint Genome Institute"/>
            <person name="Riley R."/>
            <person name="Haridas S."/>
            <person name="Wolfe K.H."/>
            <person name="Lopes M.R."/>
            <person name="Hittinger C.T."/>
            <person name="Goker M."/>
            <person name="Salamov A."/>
            <person name="Wisecaver J."/>
            <person name="Long T.M."/>
            <person name="Aerts A.L."/>
            <person name="Barry K."/>
            <person name="Choi C."/>
            <person name="Clum A."/>
            <person name="Coughlan A.Y."/>
            <person name="Deshpande S."/>
            <person name="Douglass A.P."/>
            <person name="Hanson S.J."/>
            <person name="Klenk H.-P."/>
            <person name="Labutti K."/>
            <person name="Lapidus A."/>
            <person name="Lindquist E."/>
            <person name="Lipzen A."/>
            <person name="Meier-Kolthoff J.P."/>
            <person name="Ohm R.A."/>
            <person name="Otillar R.P."/>
            <person name="Pangilinan J."/>
            <person name="Peng Y."/>
            <person name="Rokas A."/>
            <person name="Rosa C.A."/>
            <person name="Scheuner C."/>
            <person name="Sibirny A.A."/>
            <person name="Slot J.C."/>
            <person name="Stielow J.B."/>
            <person name="Sun H."/>
            <person name="Kurtzman C.P."/>
            <person name="Blackwell M."/>
            <person name="Jeffries T.W."/>
            <person name="Grigoriev I.V."/>
        </authorList>
    </citation>
    <scope>NUCLEOTIDE SEQUENCE [LARGE SCALE GENOMIC DNA]</scope>
    <source>
        <strain evidence="14">NRRL Y-17796</strain>
    </source>
</reference>
<dbReference type="InterPro" id="IPR018485">
    <property type="entry name" value="FGGY_C"/>
</dbReference>
<dbReference type="PROSITE" id="PS00445">
    <property type="entry name" value="FGGY_KINASES_2"/>
    <property type="match status" value="1"/>
</dbReference>
<comment type="similarity">
    <text evidence="2 10">Belongs to the FGGY kinase family.</text>
</comment>
<evidence type="ECO:0000259" key="11">
    <source>
        <dbReference type="Pfam" id="PF00370"/>
    </source>
</evidence>
<evidence type="ECO:0000256" key="2">
    <source>
        <dbReference type="ARBA" id="ARBA00009156"/>
    </source>
</evidence>
<keyword evidence="8" id="KW-0067">ATP-binding</keyword>
<protein>
    <recommendedName>
        <fullName evidence="3">glycerol kinase</fullName>
        <ecNumber evidence="3">2.7.1.30</ecNumber>
    </recommendedName>
    <alternativeName>
        <fullName evidence="9">ATP:glycerol 3-phosphotransferase</fullName>
    </alternativeName>
</protein>
<dbReference type="GO" id="GO:0005524">
    <property type="term" value="F:ATP binding"/>
    <property type="evidence" value="ECO:0007669"/>
    <property type="project" value="UniProtKB-KW"/>
</dbReference>
<keyword evidence="14" id="KW-1185">Reference proteome</keyword>
<dbReference type="SUPFAM" id="SSF53067">
    <property type="entry name" value="Actin-like ATPase domain"/>
    <property type="match status" value="2"/>
</dbReference>
<dbReference type="UniPathway" id="UPA00618">
    <property type="reaction ID" value="UER00672"/>
</dbReference>
<dbReference type="GO" id="GO:0004370">
    <property type="term" value="F:glycerol kinase activity"/>
    <property type="evidence" value="ECO:0007669"/>
    <property type="project" value="UniProtKB-EC"/>
</dbReference>
<evidence type="ECO:0000313" key="14">
    <source>
        <dbReference type="Proteomes" id="UP000095023"/>
    </source>
</evidence>
<dbReference type="PANTHER" id="PTHR10196:SF69">
    <property type="entry name" value="GLYCEROL KINASE"/>
    <property type="match status" value="1"/>
</dbReference>
<evidence type="ECO:0000256" key="8">
    <source>
        <dbReference type="ARBA" id="ARBA00022840"/>
    </source>
</evidence>
<dbReference type="InterPro" id="IPR005999">
    <property type="entry name" value="Glycerol_kin"/>
</dbReference>
<dbReference type="InterPro" id="IPR018483">
    <property type="entry name" value="Carb_kinase_FGGY_CS"/>
</dbReference>